<evidence type="ECO:0000313" key="3">
    <source>
        <dbReference type="Proteomes" id="UP000261580"/>
    </source>
</evidence>
<dbReference type="STRING" id="32507.ENSNBRP00000025966"/>
<dbReference type="AlphaFoldDB" id="A0A3Q4HUS0"/>
<reference evidence="2" key="2">
    <citation type="submission" date="2025-09" db="UniProtKB">
        <authorList>
            <consortium name="Ensembl"/>
        </authorList>
    </citation>
    <scope>IDENTIFICATION</scope>
</reference>
<proteinExistence type="predicted"/>
<feature type="domain" description="Pyrin" evidence="1">
    <location>
        <begin position="1"/>
        <end position="89"/>
    </location>
</feature>
<evidence type="ECO:0000259" key="1">
    <source>
        <dbReference type="PROSITE" id="PS50824"/>
    </source>
</evidence>
<dbReference type="InterPro" id="IPR011029">
    <property type="entry name" value="DEATH-like_dom_sf"/>
</dbReference>
<accession>A0A3Q4HUS0</accession>
<name>A0A3Q4HUS0_NEOBR</name>
<dbReference type="Proteomes" id="UP000261580">
    <property type="component" value="Unassembled WGS sequence"/>
</dbReference>
<sequence length="113" mass="13018">MTSEDLLNTLEDLGDEEFNKFKWFLQQEEILEDLPTIKKSRLQATSRWDTVDLMVQTHRLPGAVEVTRKLLERIHRNDLLESFSAISGAEGIGPAVRIRIVPAQNNWATSRDR</sequence>
<organism evidence="2 3">
    <name type="scientific">Neolamprologus brichardi</name>
    <name type="common">Fairy cichlid</name>
    <name type="synonym">Lamprologus brichardi</name>
    <dbReference type="NCBI Taxonomy" id="32507"/>
    <lineage>
        <taxon>Eukaryota</taxon>
        <taxon>Metazoa</taxon>
        <taxon>Chordata</taxon>
        <taxon>Craniata</taxon>
        <taxon>Vertebrata</taxon>
        <taxon>Euteleostomi</taxon>
        <taxon>Actinopterygii</taxon>
        <taxon>Neopterygii</taxon>
        <taxon>Teleostei</taxon>
        <taxon>Neoteleostei</taxon>
        <taxon>Acanthomorphata</taxon>
        <taxon>Ovalentaria</taxon>
        <taxon>Cichlomorphae</taxon>
        <taxon>Cichliformes</taxon>
        <taxon>Cichlidae</taxon>
        <taxon>African cichlids</taxon>
        <taxon>Pseudocrenilabrinae</taxon>
        <taxon>Lamprologini</taxon>
        <taxon>Neolamprologus</taxon>
    </lineage>
</organism>
<dbReference type="SMART" id="SM01289">
    <property type="entry name" value="PYRIN"/>
    <property type="match status" value="1"/>
</dbReference>
<dbReference type="InterPro" id="IPR004020">
    <property type="entry name" value="DAPIN"/>
</dbReference>
<dbReference type="SUPFAM" id="SSF47986">
    <property type="entry name" value="DEATH domain"/>
    <property type="match status" value="1"/>
</dbReference>
<dbReference type="Pfam" id="PF02758">
    <property type="entry name" value="PYRIN"/>
    <property type="match status" value="1"/>
</dbReference>
<evidence type="ECO:0000313" key="2">
    <source>
        <dbReference type="Ensembl" id="ENSNBRP00000025966.1"/>
    </source>
</evidence>
<dbReference type="Gene3D" id="1.10.533.10">
    <property type="entry name" value="Death Domain, Fas"/>
    <property type="match status" value="1"/>
</dbReference>
<dbReference type="Bgee" id="ENSNBRG00000019873">
    <property type="expression patterns" value="Expressed in mesonephros and 1 other cell type or tissue"/>
</dbReference>
<dbReference type="PROSITE" id="PS50824">
    <property type="entry name" value="DAPIN"/>
    <property type="match status" value="1"/>
</dbReference>
<keyword evidence="3" id="KW-1185">Reference proteome</keyword>
<protein>
    <recommendedName>
        <fullName evidence="1">Pyrin domain-containing protein</fullName>
    </recommendedName>
</protein>
<reference evidence="2" key="1">
    <citation type="submission" date="2025-08" db="UniProtKB">
        <authorList>
            <consortium name="Ensembl"/>
        </authorList>
    </citation>
    <scope>IDENTIFICATION</scope>
</reference>
<dbReference type="GeneTree" id="ENSGT00940000176860"/>
<dbReference type="Ensembl" id="ENSNBRT00000026650.1">
    <property type="protein sequence ID" value="ENSNBRP00000025966.1"/>
    <property type="gene ID" value="ENSNBRG00000019873.1"/>
</dbReference>
<dbReference type="OMA" id="QATRRWD"/>